<name>K0SBF2_THAOC</name>
<sequence>MNLQLKSLSVLLFALEVASTSQRILRNEVTIVFDKDFEEKNATELVPTATTQLDEQRNLLSIESAKVDQEPCEEGFRETVGTEVTLPPSINARRPTIAPSVSPTLIPTDNPSDRPTDIPTLSPTLNDDTAGPTIAPSILPTGSPTFLPTISPTRSFEPTPGVGELPLTHRPTRQPTPKPDGGWNRPSWNSWNSQPSWNKPSQPSWGSTHWGKAGKTKGGKAYGGDYWKAKSGKSYGGHWHYGGKSGKTKGGKWGGHWRTTDQQGSDSSGLSKVSSLLEFSEAQSADSSAPIMSRYGVTLAMACSLLLAVNPI</sequence>
<feature type="signal peptide" evidence="2">
    <location>
        <begin position="1"/>
        <end position="20"/>
    </location>
</feature>
<feature type="compositionally biased region" description="Low complexity" evidence="1">
    <location>
        <begin position="183"/>
        <end position="201"/>
    </location>
</feature>
<evidence type="ECO:0000256" key="1">
    <source>
        <dbReference type="SAM" id="MobiDB-lite"/>
    </source>
</evidence>
<dbReference type="Proteomes" id="UP000266841">
    <property type="component" value="Unassembled WGS sequence"/>
</dbReference>
<proteinExistence type="predicted"/>
<feature type="region of interest" description="Disordered" evidence="1">
    <location>
        <begin position="246"/>
        <end position="270"/>
    </location>
</feature>
<organism evidence="3 4">
    <name type="scientific">Thalassiosira oceanica</name>
    <name type="common">Marine diatom</name>
    <dbReference type="NCBI Taxonomy" id="159749"/>
    <lineage>
        <taxon>Eukaryota</taxon>
        <taxon>Sar</taxon>
        <taxon>Stramenopiles</taxon>
        <taxon>Ochrophyta</taxon>
        <taxon>Bacillariophyta</taxon>
        <taxon>Coscinodiscophyceae</taxon>
        <taxon>Thalassiosirophycidae</taxon>
        <taxon>Thalassiosirales</taxon>
        <taxon>Thalassiosiraceae</taxon>
        <taxon>Thalassiosira</taxon>
    </lineage>
</organism>
<keyword evidence="4" id="KW-1185">Reference proteome</keyword>
<evidence type="ECO:0000313" key="3">
    <source>
        <dbReference type="EMBL" id="EJK62259.1"/>
    </source>
</evidence>
<feature type="compositionally biased region" description="Polar residues" evidence="1">
    <location>
        <begin position="140"/>
        <end position="156"/>
    </location>
</feature>
<feature type="region of interest" description="Disordered" evidence="1">
    <location>
        <begin position="87"/>
        <end position="222"/>
    </location>
</feature>
<evidence type="ECO:0000313" key="4">
    <source>
        <dbReference type="Proteomes" id="UP000266841"/>
    </source>
</evidence>
<accession>K0SBF2</accession>
<evidence type="ECO:0000256" key="2">
    <source>
        <dbReference type="SAM" id="SignalP"/>
    </source>
</evidence>
<dbReference type="OrthoDB" id="49636at2759"/>
<reference evidence="3 4" key="1">
    <citation type="journal article" date="2012" name="Genome Biol.">
        <title>Genome and low-iron response of an oceanic diatom adapted to chronic iron limitation.</title>
        <authorList>
            <person name="Lommer M."/>
            <person name="Specht M."/>
            <person name="Roy A.S."/>
            <person name="Kraemer L."/>
            <person name="Andreson R."/>
            <person name="Gutowska M.A."/>
            <person name="Wolf J."/>
            <person name="Bergner S.V."/>
            <person name="Schilhabel M.B."/>
            <person name="Klostermeier U.C."/>
            <person name="Beiko R.G."/>
            <person name="Rosenstiel P."/>
            <person name="Hippler M."/>
            <person name="Laroche J."/>
        </authorList>
    </citation>
    <scope>NUCLEOTIDE SEQUENCE [LARGE SCALE GENOMIC DNA]</scope>
    <source>
        <strain evidence="3 4">CCMP1005</strain>
    </source>
</reference>
<dbReference type="AlphaFoldDB" id="K0SBF2"/>
<keyword evidence="2" id="KW-0732">Signal</keyword>
<feature type="chain" id="PRO_5003837008" evidence="2">
    <location>
        <begin position="21"/>
        <end position="312"/>
    </location>
</feature>
<dbReference type="EMBL" id="AGNL01019004">
    <property type="protein sequence ID" value="EJK62259.1"/>
    <property type="molecule type" value="Genomic_DNA"/>
</dbReference>
<gene>
    <name evidence="3" type="ORF">THAOC_17133</name>
</gene>
<protein>
    <submittedName>
        <fullName evidence="3">Uncharacterized protein</fullName>
    </submittedName>
</protein>
<comment type="caution">
    <text evidence="3">The sequence shown here is derived from an EMBL/GenBank/DDBJ whole genome shotgun (WGS) entry which is preliminary data.</text>
</comment>
<feature type="compositionally biased region" description="Polar residues" evidence="1">
    <location>
        <begin position="99"/>
        <end position="110"/>
    </location>
</feature>